<dbReference type="PANTHER" id="PTHR34222:SF99">
    <property type="entry name" value="PROTEIN, PUTATIVE-RELATED"/>
    <property type="match status" value="1"/>
</dbReference>
<dbReference type="AlphaFoldDB" id="A0AAW2QS21"/>
<proteinExistence type="predicted"/>
<comment type="caution">
    <text evidence="1">The sequence shown here is derived from an EMBL/GenBank/DDBJ whole genome shotgun (WGS) entry which is preliminary data.</text>
</comment>
<evidence type="ECO:0000313" key="1">
    <source>
        <dbReference type="EMBL" id="KAL0370620.1"/>
    </source>
</evidence>
<protein>
    <recommendedName>
        <fullName evidence="2">Retrotransposon gag domain-containing protein</fullName>
    </recommendedName>
</protein>
<evidence type="ECO:0008006" key="2">
    <source>
        <dbReference type="Google" id="ProtNLM"/>
    </source>
</evidence>
<name>A0AAW2QS21_9LAMI</name>
<gene>
    <name evidence="1" type="ORF">Sangu_0380100</name>
</gene>
<reference evidence="1" key="1">
    <citation type="submission" date="2020-06" db="EMBL/GenBank/DDBJ databases">
        <authorList>
            <person name="Li T."/>
            <person name="Hu X."/>
            <person name="Zhang T."/>
            <person name="Song X."/>
            <person name="Zhang H."/>
            <person name="Dai N."/>
            <person name="Sheng W."/>
            <person name="Hou X."/>
            <person name="Wei L."/>
        </authorList>
    </citation>
    <scope>NUCLEOTIDE SEQUENCE</scope>
    <source>
        <strain evidence="1">G01</strain>
        <tissue evidence="1">Leaf</tissue>
    </source>
</reference>
<dbReference type="EMBL" id="JACGWK010000002">
    <property type="protein sequence ID" value="KAL0370620.1"/>
    <property type="molecule type" value="Genomic_DNA"/>
</dbReference>
<dbReference type="PANTHER" id="PTHR34222">
    <property type="entry name" value="GAG_PRE-INTEGRS DOMAIN-CONTAINING PROTEIN"/>
    <property type="match status" value="1"/>
</dbReference>
<reference evidence="1" key="2">
    <citation type="journal article" date="2024" name="Plant">
        <title>Genomic evolution and insights into agronomic trait innovations of Sesamum species.</title>
        <authorList>
            <person name="Miao H."/>
            <person name="Wang L."/>
            <person name="Qu L."/>
            <person name="Liu H."/>
            <person name="Sun Y."/>
            <person name="Le M."/>
            <person name="Wang Q."/>
            <person name="Wei S."/>
            <person name="Zheng Y."/>
            <person name="Lin W."/>
            <person name="Duan Y."/>
            <person name="Cao H."/>
            <person name="Xiong S."/>
            <person name="Wang X."/>
            <person name="Wei L."/>
            <person name="Li C."/>
            <person name="Ma Q."/>
            <person name="Ju M."/>
            <person name="Zhao R."/>
            <person name="Li G."/>
            <person name="Mu C."/>
            <person name="Tian Q."/>
            <person name="Mei H."/>
            <person name="Zhang T."/>
            <person name="Gao T."/>
            <person name="Zhang H."/>
        </authorList>
    </citation>
    <scope>NUCLEOTIDE SEQUENCE</scope>
    <source>
        <strain evidence="1">G01</strain>
    </source>
</reference>
<sequence>MGRIPNQRNQTKAMNSGKEQTVWLSPGYLIRYLKILSFLYIDTIRDLWLELEARFGASNGPMVYQLQREIASAMQRNLSILAYFNKLMKLWDELGCLVMIPSCSCSASKEIENLYQRDHLIHFLMGLDESFENIRNQILIMEPLPNVSKAYAIVLQVERQREVSSAYGNSSQNMAMQAKIYGRTNARNQWKKRGVPNKKGQLCTHCNKTRHLKEHCVEIHGYPNWYKTLMDQMKKGSSITNRVLSATDRQEADQEFVHNAMDDQTISEFMRNEMRRLLNEIDTSARVDSFEEFNDYAG</sequence>
<accession>A0AAW2QS21</accession>
<organism evidence="1">
    <name type="scientific">Sesamum angustifolium</name>
    <dbReference type="NCBI Taxonomy" id="2727405"/>
    <lineage>
        <taxon>Eukaryota</taxon>
        <taxon>Viridiplantae</taxon>
        <taxon>Streptophyta</taxon>
        <taxon>Embryophyta</taxon>
        <taxon>Tracheophyta</taxon>
        <taxon>Spermatophyta</taxon>
        <taxon>Magnoliopsida</taxon>
        <taxon>eudicotyledons</taxon>
        <taxon>Gunneridae</taxon>
        <taxon>Pentapetalae</taxon>
        <taxon>asterids</taxon>
        <taxon>lamiids</taxon>
        <taxon>Lamiales</taxon>
        <taxon>Pedaliaceae</taxon>
        <taxon>Sesamum</taxon>
    </lineage>
</organism>